<sequence>MYLLTRLRRLGVQERFPDVLTKFGKHCVFHYPAHLGKQRERTYRNKSFTHKKRAHADRTCDSGGESDDPMTRTPSVPGPYLLRSLTRATEDQTTARTTDSRLRSLTKATEGLWQKFQNTGRVVEVPRQTRRKVTMVYQDAQMIANHIENRYRTPAGTARATIGTHGRPVSSKTVVKRLCAQ</sequence>
<keyword evidence="3" id="KW-1185">Reference proteome</keyword>
<evidence type="ECO:0000256" key="1">
    <source>
        <dbReference type="SAM" id="MobiDB-lite"/>
    </source>
</evidence>
<reference evidence="2" key="1">
    <citation type="journal article" date="2019" name="bioRxiv">
        <title>The Genome of the Zebra Mussel, Dreissena polymorpha: A Resource for Invasive Species Research.</title>
        <authorList>
            <person name="McCartney M.A."/>
            <person name="Auch B."/>
            <person name="Kono T."/>
            <person name="Mallez S."/>
            <person name="Zhang Y."/>
            <person name="Obille A."/>
            <person name="Becker A."/>
            <person name="Abrahante J.E."/>
            <person name="Garbe J."/>
            <person name="Badalamenti J.P."/>
            <person name="Herman A."/>
            <person name="Mangelson H."/>
            <person name="Liachko I."/>
            <person name="Sullivan S."/>
            <person name="Sone E.D."/>
            <person name="Koren S."/>
            <person name="Silverstein K.A.T."/>
            <person name="Beckman K.B."/>
            <person name="Gohl D.M."/>
        </authorList>
    </citation>
    <scope>NUCLEOTIDE SEQUENCE</scope>
    <source>
        <strain evidence="2">Duluth1</strain>
        <tissue evidence="2">Whole animal</tissue>
    </source>
</reference>
<evidence type="ECO:0008006" key="4">
    <source>
        <dbReference type="Google" id="ProtNLM"/>
    </source>
</evidence>
<name>A0A9D4G8H1_DREPO</name>
<proteinExistence type="predicted"/>
<comment type="caution">
    <text evidence="2">The sequence shown here is derived from an EMBL/GenBank/DDBJ whole genome shotgun (WGS) entry which is preliminary data.</text>
</comment>
<evidence type="ECO:0000313" key="3">
    <source>
        <dbReference type="Proteomes" id="UP000828390"/>
    </source>
</evidence>
<dbReference type="AlphaFoldDB" id="A0A9D4G8H1"/>
<accession>A0A9D4G8H1</accession>
<reference evidence="2" key="2">
    <citation type="submission" date="2020-11" db="EMBL/GenBank/DDBJ databases">
        <authorList>
            <person name="McCartney M.A."/>
            <person name="Auch B."/>
            <person name="Kono T."/>
            <person name="Mallez S."/>
            <person name="Becker A."/>
            <person name="Gohl D.M."/>
            <person name="Silverstein K.A.T."/>
            <person name="Koren S."/>
            <person name="Bechman K.B."/>
            <person name="Herman A."/>
            <person name="Abrahante J.E."/>
            <person name="Garbe J."/>
        </authorList>
    </citation>
    <scope>NUCLEOTIDE SEQUENCE</scope>
    <source>
        <strain evidence="2">Duluth1</strain>
        <tissue evidence="2">Whole animal</tissue>
    </source>
</reference>
<evidence type="ECO:0000313" key="2">
    <source>
        <dbReference type="EMBL" id="KAH3812202.1"/>
    </source>
</evidence>
<feature type="region of interest" description="Disordered" evidence="1">
    <location>
        <begin position="48"/>
        <end position="101"/>
    </location>
</feature>
<dbReference type="Proteomes" id="UP000828390">
    <property type="component" value="Unassembled WGS sequence"/>
</dbReference>
<organism evidence="2 3">
    <name type="scientific">Dreissena polymorpha</name>
    <name type="common">Zebra mussel</name>
    <name type="synonym">Mytilus polymorpha</name>
    <dbReference type="NCBI Taxonomy" id="45954"/>
    <lineage>
        <taxon>Eukaryota</taxon>
        <taxon>Metazoa</taxon>
        <taxon>Spiralia</taxon>
        <taxon>Lophotrochozoa</taxon>
        <taxon>Mollusca</taxon>
        <taxon>Bivalvia</taxon>
        <taxon>Autobranchia</taxon>
        <taxon>Heteroconchia</taxon>
        <taxon>Euheterodonta</taxon>
        <taxon>Imparidentia</taxon>
        <taxon>Neoheterodontei</taxon>
        <taxon>Myida</taxon>
        <taxon>Dreissenoidea</taxon>
        <taxon>Dreissenidae</taxon>
        <taxon>Dreissena</taxon>
    </lineage>
</organism>
<gene>
    <name evidence="2" type="ORF">DPMN_140626</name>
</gene>
<protein>
    <recommendedName>
        <fullName evidence="4">Transposase Tc1-like domain-containing protein</fullName>
    </recommendedName>
</protein>
<dbReference type="EMBL" id="JAIWYP010000006">
    <property type="protein sequence ID" value="KAH3812202.1"/>
    <property type="molecule type" value="Genomic_DNA"/>
</dbReference>